<name>A0ABQ2BBG2_9SPHI</name>
<dbReference type="InterPro" id="IPR024072">
    <property type="entry name" value="DHFR-like_dom_sf"/>
</dbReference>
<keyword evidence="2" id="KW-1185">Reference proteome</keyword>
<gene>
    <name evidence="1" type="ORF">GCM10008119_01720</name>
</gene>
<accession>A0ABQ2BBG2</accession>
<reference evidence="2" key="1">
    <citation type="journal article" date="2019" name="Int. J. Syst. Evol. Microbiol.">
        <title>The Global Catalogue of Microorganisms (GCM) 10K type strain sequencing project: providing services to taxonomists for standard genome sequencing and annotation.</title>
        <authorList>
            <consortium name="The Broad Institute Genomics Platform"/>
            <consortium name="The Broad Institute Genome Sequencing Center for Infectious Disease"/>
            <person name="Wu L."/>
            <person name="Ma J."/>
        </authorList>
    </citation>
    <scope>NUCLEOTIDE SEQUENCE [LARGE SCALE GENOMIC DNA]</scope>
    <source>
        <strain evidence="2">CCM 8939</strain>
    </source>
</reference>
<dbReference type="EMBL" id="BMDJ01000001">
    <property type="protein sequence ID" value="GGI22253.1"/>
    <property type="molecule type" value="Genomic_DNA"/>
</dbReference>
<dbReference type="SUPFAM" id="SSF53597">
    <property type="entry name" value="Dihydrofolate reductase-like"/>
    <property type="match status" value="1"/>
</dbReference>
<evidence type="ECO:0000313" key="2">
    <source>
        <dbReference type="Proteomes" id="UP000645390"/>
    </source>
</evidence>
<dbReference type="Gene3D" id="3.40.430.10">
    <property type="entry name" value="Dihydrofolate Reductase, subunit A"/>
    <property type="match status" value="1"/>
</dbReference>
<dbReference type="RefSeq" id="WP_378958114.1">
    <property type="nucleotide sequence ID" value="NZ_JBHSBX010000031.1"/>
</dbReference>
<sequence length="86" mass="9930">MQPAHVLLGRKTLENFAAYWPECVNFWPGINEVTKYSLSKIMNKSDWNNSVFLESLSDIENLRKSEGSEIKVWGNGELLQLLFKII</sequence>
<comment type="caution">
    <text evidence="1">The sequence shown here is derived from an EMBL/GenBank/DDBJ whole genome shotgun (WGS) entry which is preliminary data.</text>
</comment>
<dbReference type="Proteomes" id="UP000645390">
    <property type="component" value="Unassembled WGS sequence"/>
</dbReference>
<organism evidence="1 2">
    <name type="scientific">Pedobacter mendelii</name>
    <dbReference type="NCBI Taxonomy" id="1908240"/>
    <lineage>
        <taxon>Bacteria</taxon>
        <taxon>Pseudomonadati</taxon>
        <taxon>Bacteroidota</taxon>
        <taxon>Sphingobacteriia</taxon>
        <taxon>Sphingobacteriales</taxon>
        <taxon>Sphingobacteriaceae</taxon>
        <taxon>Pedobacter</taxon>
    </lineage>
</organism>
<protein>
    <submittedName>
        <fullName evidence="1">Uncharacterized protein</fullName>
    </submittedName>
</protein>
<evidence type="ECO:0000313" key="1">
    <source>
        <dbReference type="EMBL" id="GGI22253.1"/>
    </source>
</evidence>
<proteinExistence type="predicted"/>